<gene>
    <name evidence="1" type="ORF">RZO55_21035</name>
</gene>
<evidence type="ECO:0000313" key="2">
    <source>
        <dbReference type="Proteomes" id="UP001276854"/>
    </source>
</evidence>
<evidence type="ECO:0008006" key="3">
    <source>
        <dbReference type="Google" id="ProtNLM"/>
    </source>
</evidence>
<dbReference type="EMBL" id="JAWONS010000290">
    <property type="protein sequence ID" value="MDW2800063.1"/>
    <property type="molecule type" value="Genomic_DNA"/>
</dbReference>
<keyword evidence="2" id="KW-1185">Reference proteome</keyword>
<accession>A0ABU4GR71</accession>
<organism evidence="1 2">
    <name type="scientific">Clostridium boliviensis</name>
    <dbReference type="NCBI Taxonomy" id="318465"/>
    <lineage>
        <taxon>Bacteria</taxon>
        <taxon>Bacillati</taxon>
        <taxon>Bacillota</taxon>
        <taxon>Clostridia</taxon>
        <taxon>Eubacteriales</taxon>
        <taxon>Clostridiaceae</taxon>
        <taxon>Clostridium</taxon>
    </lineage>
</organism>
<reference evidence="1 2" key="1">
    <citation type="submission" date="2023-10" db="EMBL/GenBank/DDBJ databases">
        <title>A novel Glycoside Hydrolase 43-Like Enzyme from Clostrdium boliviensis is an Endo-xylanase, and a Candidate for Xylooligosaccharides Production from Different Xylan Substrates.</title>
        <authorList>
            <person name="Alvarez M.T."/>
            <person name="Rocabado-Villegas L.R."/>
            <person name="Salas-Veizaga D.M."/>
            <person name="Linares-Pasten J.A."/>
            <person name="Gudmundsdottir E.E."/>
            <person name="Hreggvidsson G.O."/>
            <person name="Adlercreutz P."/>
            <person name="Nordberg Karlsson E."/>
        </authorList>
    </citation>
    <scope>NUCLEOTIDE SEQUENCE [LARGE SCALE GENOMIC DNA]</scope>
    <source>
        <strain evidence="1 2">E-1</strain>
    </source>
</reference>
<sequence length="258" mass="30271">MACYDAGKLLKEKMKITETNYEEFYFGNACENFIQSEFYTLGYEALKTSPDIGYDLLVTNCARTKFLKEEPKQYNIQVKGRACSESKATFYIKKDDISMLMSDDNGILICVFCHPIFSDGRENIIEYRVPDPVIYTHMFEDFSRQLFNDTAYPSLKVLKEKNLSYVGFARDYIWFNNTHVRRLMNGGYFYEYEDNYCISFGIDEDIKYPIDQYGNRLLTSDLYENEGGYSYELSHINYMFSMTGDSMDGKMFKGEIYI</sequence>
<evidence type="ECO:0000313" key="1">
    <source>
        <dbReference type="EMBL" id="MDW2800063.1"/>
    </source>
</evidence>
<comment type="caution">
    <text evidence="1">The sequence shown here is derived from an EMBL/GenBank/DDBJ whole genome shotgun (WGS) entry which is preliminary data.</text>
</comment>
<name>A0ABU4GR71_9CLOT</name>
<proteinExistence type="predicted"/>
<dbReference type="Proteomes" id="UP001276854">
    <property type="component" value="Unassembled WGS sequence"/>
</dbReference>
<protein>
    <recommendedName>
        <fullName evidence="3">DUF4365 domain-containing protein</fullName>
    </recommendedName>
</protein>